<dbReference type="RefSeq" id="WP_191087963.1">
    <property type="nucleotide sequence ID" value="NZ_CP064945.1"/>
</dbReference>
<accession>A0A7S9LMY5</accession>
<dbReference type="Proteomes" id="UP000594430">
    <property type="component" value="Plasmid pVIM-24-ZDHY414"/>
</dbReference>
<proteinExistence type="predicted"/>
<name>A0A7S9LMY5_9PSED</name>
<keyword evidence="1" id="KW-0614">Plasmid</keyword>
<organism evidence="1 2">
    <name type="scientific">Pseudomonas fulva</name>
    <dbReference type="NCBI Taxonomy" id="47880"/>
    <lineage>
        <taxon>Bacteria</taxon>
        <taxon>Pseudomonadati</taxon>
        <taxon>Pseudomonadota</taxon>
        <taxon>Gammaproteobacteria</taxon>
        <taxon>Pseudomonadales</taxon>
        <taxon>Pseudomonadaceae</taxon>
        <taxon>Pseudomonas</taxon>
    </lineage>
</organism>
<sequence length="132" mass="14386">MPKTIQALFGKMLADRGDFPPGLGEQILLEVAAAYLDGREHNLVLMAGQVVIESLSPAGRGRDVRIEPRLTVQVMAAGIHDLMGDKPLAVDHNLNMVRYFAGYRCRLTVFPVGLIGGGLEVSLRVLEYSLAR</sequence>
<dbReference type="AlphaFoldDB" id="A0A7S9LMY5"/>
<gene>
    <name evidence="1" type="ORF">IZU98_24275</name>
</gene>
<reference evidence="1 2" key="1">
    <citation type="submission" date="2020-11" db="EMBL/GenBank/DDBJ databases">
        <title>Pseudomonas fulva producing VIM-24.</title>
        <authorList>
            <person name="Liu S."/>
        </authorList>
    </citation>
    <scope>NUCLEOTIDE SEQUENCE [LARGE SCALE GENOMIC DNA]</scope>
    <source>
        <strain evidence="1 2">ZDHY414</strain>
        <plasmid evidence="1 2">pVIM-24-ZDHY414</plasmid>
    </source>
</reference>
<protein>
    <submittedName>
        <fullName evidence="1">Uncharacterized protein</fullName>
    </submittedName>
</protein>
<evidence type="ECO:0000313" key="1">
    <source>
        <dbReference type="EMBL" id="QPH51999.1"/>
    </source>
</evidence>
<dbReference type="EMBL" id="CP064948">
    <property type="protein sequence ID" value="QPH51999.1"/>
    <property type="molecule type" value="Genomic_DNA"/>
</dbReference>
<evidence type="ECO:0000313" key="2">
    <source>
        <dbReference type="Proteomes" id="UP000594430"/>
    </source>
</evidence>
<geneLocation type="plasmid" evidence="1 2">
    <name>pVIM-24-ZDHY414</name>
</geneLocation>